<dbReference type="PROSITE" id="PS51186">
    <property type="entry name" value="GNAT"/>
    <property type="match status" value="1"/>
</dbReference>
<keyword evidence="1" id="KW-0808">Transferase</keyword>
<dbReference type="Gene3D" id="3.40.630.30">
    <property type="match status" value="1"/>
</dbReference>
<dbReference type="CDD" id="cd04301">
    <property type="entry name" value="NAT_SF"/>
    <property type="match status" value="1"/>
</dbReference>
<dbReference type="InterPro" id="IPR000182">
    <property type="entry name" value="GNAT_dom"/>
</dbReference>
<organism evidence="4 5">
    <name type="scientific">Tengunoibacter tsumagoiensis</name>
    <dbReference type="NCBI Taxonomy" id="2014871"/>
    <lineage>
        <taxon>Bacteria</taxon>
        <taxon>Bacillati</taxon>
        <taxon>Chloroflexota</taxon>
        <taxon>Ktedonobacteria</taxon>
        <taxon>Ktedonobacterales</taxon>
        <taxon>Dictyobacteraceae</taxon>
        <taxon>Tengunoibacter</taxon>
    </lineage>
</organism>
<dbReference type="InterPro" id="IPR016181">
    <property type="entry name" value="Acyl_CoA_acyltransferase"/>
</dbReference>
<evidence type="ECO:0000256" key="1">
    <source>
        <dbReference type="ARBA" id="ARBA00022679"/>
    </source>
</evidence>
<keyword evidence="2" id="KW-0012">Acyltransferase</keyword>
<evidence type="ECO:0000259" key="3">
    <source>
        <dbReference type="PROSITE" id="PS51186"/>
    </source>
</evidence>
<name>A0A402A6U4_9CHLR</name>
<reference evidence="5" key="1">
    <citation type="submission" date="2018-12" db="EMBL/GenBank/DDBJ databases">
        <title>Tengunoibacter tsumagoiensis gen. nov., sp. nov., Dictyobacter kobayashii sp. nov., D. alpinus sp. nov., and D. joshuensis sp. nov. and description of Dictyobacteraceae fam. nov. within the order Ktedonobacterales isolated from Tengu-no-mugimeshi.</title>
        <authorList>
            <person name="Wang C.M."/>
            <person name="Zheng Y."/>
            <person name="Sakai Y."/>
            <person name="Toyoda A."/>
            <person name="Minakuchi Y."/>
            <person name="Abe K."/>
            <person name="Yokota A."/>
            <person name="Yabe S."/>
        </authorList>
    </citation>
    <scope>NUCLEOTIDE SEQUENCE [LARGE SCALE GENOMIC DNA]</scope>
    <source>
        <strain evidence="5">Uno3</strain>
    </source>
</reference>
<dbReference type="OrthoDB" id="160488at2"/>
<dbReference type="AlphaFoldDB" id="A0A402A6U4"/>
<feature type="domain" description="N-acetyltransferase" evidence="3">
    <location>
        <begin position="24"/>
        <end position="166"/>
    </location>
</feature>
<protein>
    <recommendedName>
        <fullName evidence="3">N-acetyltransferase domain-containing protein</fullName>
    </recommendedName>
</protein>
<sequence length="319" mass="35686">MSQTLSNLTFCNLDKEHDLPLVVELLKTIQENGEDAGFEVVSKEVVSQASELYGQDPARDIWVVTAHDPVTLVGYGSFFQWGHDPHPVLYIGVHPQWRKLGIGSALVERLIQRARESKCQDVDCTANQEHQEATAFVLRHGFQPISAFTHLSIPADHGFPEPVFPPGFSIRTHAEINDINVFLEANNRSYEGQWSHKQGTLEDVAGWFATIPPEQIYYLFAPDGELAGITRGLINVSASEGVRISDQPIGYADAPGVIPKYRSTALYRALLLYGVHALLPRRPVTIEIESWGDAQETLAMYQELGFHIVRQDVAYRRVL</sequence>
<proteinExistence type="predicted"/>
<evidence type="ECO:0000313" key="5">
    <source>
        <dbReference type="Proteomes" id="UP000287352"/>
    </source>
</evidence>
<dbReference type="EMBL" id="BIFR01000002">
    <property type="protein sequence ID" value="GCE14852.1"/>
    <property type="molecule type" value="Genomic_DNA"/>
</dbReference>
<dbReference type="PANTHER" id="PTHR43877">
    <property type="entry name" value="AMINOALKYLPHOSPHONATE N-ACETYLTRANSFERASE-RELATED-RELATED"/>
    <property type="match status" value="1"/>
</dbReference>
<dbReference type="RefSeq" id="WP_126582384.1">
    <property type="nucleotide sequence ID" value="NZ_BIFR01000002.1"/>
</dbReference>
<dbReference type="InterPro" id="IPR050832">
    <property type="entry name" value="Bact_Acetyltransf"/>
</dbReference>
<dbReference type="Pfam" id="PF00583">
    <property type="entry name" value="Acetyltransf_1"/>
    <property type="match status" value="1"/>
</dbReference>
<comment type="caution">
    <text evidence="4">The sequence shown here is derived from an EMBL/GenBank/DDBJ whole genome shotgun (WGS) entry which is preliminary data.</text>
</comment>
<gene>
    <name evidence="4" type="ORF">KTT_47110</name>
</gene>
<evidence type="ECO:0000313" key="4">
    <source>
        <dbReference type="EMBL" id="GCE14852.1"/>
    </source>
</evidence>
<keyword evidence="5" id="KW-1185">Reference proteome</keyword>
<accession>A0A402A6U4</accession>
<dbReference type="SUPFAM" id="SSF55729">
    <property type="entry name" value="Acyl-CoA N-acyltransferases (Nat)"/>
    <property type="match status" value="2"/>
</dbReference>
<evidence type="ECO:0000256" key="2">
    <source>
        <dbReference type="ARBA" id="ARBA00023315"/>
    </source>
</evidence>
<dbReference type="Proteomes" id="UP000287352">
    <property type="component" value="Unassembled WGS sequence"/>
</dbReference>
<dbReference type="GO" id="GO:0016747">
    <property type="term" value="F:acyltransferase activity, transferring groups other than amino-acyl groups"/>
    <property type="evidence" value="ECO:0007669"/>
    <property type="project" value="InterPro"/>
</dbReference>